<dbReference type="STRING" id="550983.A4R26_24555"/>
<reference evidence="5" key="1">
    <citation type="submission" date="2016-04" db="EMBL/GenBank/DDBJ databases">
        <authorList>
            <person name="Chen L."/>
            <person name="Zhuang W."/>
            <person name="Wang G."/>
        </authorList>
    </citation>
    <scope>NUCLEOTIDE SEQUENCE [LARGE SCALE GENOMIC DNA]</scope>
    <source>
        <strain evidence="5">208</strain>
    </source>
</reference>
<dbReference type="InterPro" id="IPR032508">
    <property type="entry name" value="FecR_C"/>
</dbReference>
<dbReference type="OrthoDB" id="923517at2"/>
<keyword evidence="1" id="KW-0472">Membrane</keyword>
<dbReference type="GO" id="GO:0016989">
    <property type="term" value="F:sigma factor antagonist activity"/>
    <property type="evidence" value="ECO:0007669"/>
    <property type="project" value="TreeGrafter"/>
</dbReference>
<evidence type="ECO:0000313" key="4">
    <source>
        <dbReference type="EMBL" id="OQP57394.1"/>
    </source>
</evidence>
<dbReference type="PIRSF" id="PIRSF018266">
    <property type="entry name" value="FecR"/>
    <property type="match status" value="1"/>
</dbReference>
<comment type="caution">
    <text evidence="4">The sequence shown here is derived from an EMBL/GenBank/DDBJ whole genome shotgun (WGS) entry which is preliminary data.</text>
</comment>
<keyword evidence="1" id="KW-0812">Transmembrane</keyword>
<dbReference type="RefSeq" id="WP_081167586.1">
    <property type="nucleotide sequence ID" value="NZ_LWBP01000194.1"/>
</dbReference>
<keyword evidence="5" id="KW-1185">Reference proteome</keyword>
<evidence type="ECO:0000256" key="1">
    <source>
        <dbReference type="SAM" id="Phobius"/>
    </source>
</evidence>
<dbReference type="PANTHER" id="PTHR30273:SF2">
    <property type="entry name" value="PROTEIN FECR"/>
    <property type="match status" value="1"/>
</dbReference>
<dbReference type="Pfam" id="PF04773">
    <property type="entry name" value="FecR"/>
    <property type="match status" value="1"/>
</dbReference>
<dbReference type="EMBL" id="LWBP01000194">
    <property type="protein sequence ID" value="OQP57394.1"/>
    <property type="molecule type" value="Genomic_DNA"/>
</dbReference>
<feature type="domain" description="FecR protein" evidence="2">
    <location>
        <begin position="125"/>
        <end position="221"/>
    </location>
</feature>
<feature type="transmembrane region" description="Helical" evidence="1">
    <location>
        <begin position="97"/>
        <end position="117"/>
    </location>
</feature>
<dbReference type="AlphaFoldDB" id="A0A1V9FGB1"/>
<dbReference type="Gene3D" id="2.60.120.1440">
    <property type="match status" value="1"/>
</dbReference>
<dbReference type="Gene3D" id="3.55.50.30">
    <property type="match status" value="1"/>
</dbReference>
<evidence type="ECO:0000313" key="5">
    <source>
        <dbReference type="Proteomes" id="UP000192276"/>
    </source>
</evidence>
<dbReference type="InterPro" id="IPR012373">
    <property type="entry name" value="Ferrdict_sens_TM"/>
</dbReference>
<evidence type="ECO:0008006" key="6">
    <source>
        <dbReference type="Google" id="ProtNLM"/>
    </source>
</evidence>
<dbReference type="PANTHER" id="PTHR30273">
    <property type="entry name" value="PERIPLASMIC SIGNAL SENSOR AND SIGMA FACTOR ACTIVATOR FECR-RELATED"/>
    <property type="match status" value="1"/>
</dbReference>
<name>A0A1V9FGB1_9BACT</name>
<evidence type="ECO:0000259" key="2">
    <source>
        <dbReference type="Pfam" id="PF04773"/>
    </source>
</evidence>
<feature type="domain" description="Protein FecR C-terminal" evidence="3">
    <location>
        <begin position="265"/>
        <end position="333"/>
    </location>
</feature>
<keyword evidence="1" id="KW-1133">Transmembrane helix</keyword>
<proteinExistence type="predicted"/>
<gene>
    <name evidence="4" type="ORF">A4R26_24555</name>
</gene>
<sequence length="334" mass="38022">MDKYKQYEVNDFLRDESFINWVLNPGAPANQSWTVWMKANPDKREAAQKAIDMIRSLDFKKETVAEEFYVNLKQRIDRTIATAQPAPAKIRSFTGRWIKAAAVVAGLLTGAAVLYYVRKPSYTYISTPYAAIKTAWLPDSTEVVLNANSSVRYSKSRFGGIREVLITGEVFFKVRHIENDGKALPFKVHAENAEIEVLGTEFNVKSINHFTTVMLREGKVRFSIPGAHSETIMQPNDYCYYDAAQGKIITRVAKPGLFTAWMDHKYRFENTTVKEVCETLQAYYGYDFIVRNDSLGKQTFSGTLELKNEQVMLSVLGELFKTKITKEGNQIIIE</sequence>
<evidence type="ECO:0000259" key="3">
    <source>
        <dbReference type="Pfam" id="PF16344"/>
    </source>
</evidence>
<organism evidence="4 5">
    <name type="scientific">Niastella populi</name>
    <dbReference type="NCBI Taxonomy" id="550983"/>
    <lineage>
        <taxon>Bacteria</taxon>
        <taxon>Pseudomonadati</taxon>
        <taxon>Bacteroidota</taxon>
        <taxon>Chitinophagia</taxon>
        <taxon>Chitinophagales</taxon>
        <taxon>Chitinophagaceae</taxon>
        <taxon>Niastella</taxon>
    </lineage>
</organism>
<dbReference type="Proteomes" id="UP000192276">
    <property type="component" value="Unassembled WGS sequence"/>
</dbReference>
<dbReference type="InterPro" id="IPR006860">
    <property type="entry name" value="FecR"/>
</dbReference>
<accession>A0A1V9FGB1</accession>
<protein>
    <recommendedName>
        <fullName evidence="6">FecR protein domain-containing protein</fullName>
    </recommendedName>
</protein>
<dbReference type="Pfam" id="PF16344">
    <property type="entry name" value="FecR_C"/>
    <property type="match status" value="1"/>
</dbReference>